<protein>
    <submittedName>
        <fullName evidence="3">Uncharacterized protein LOC127565589</fullName>
    </submittedName>
</protein>
<dbReference type="PANTHER" id="PTHR20898">
    <property type="entry name" value="DAEDALUS ON 3-RELATED-RELATED"/>
    <property type="match status" value="1"/>
</dbReference>
<dbReference type="Proteomes" id="UP000515160">
    <property type="component" value="Chromosome 3"/>
</dbReference>
<keyword evidence="2" id="KW-1185">Reference proteome</keyword>
<feature type="signal peptide" evidence="1">
    <location>
        <begin position="1"/>
        <end position="22"/>
    </location>
</feature>
<evidence type="ECO:0000313" key="3">
    <source>
        <dbReference type="RefSeq" id="XP_051860802.1"/>
    </source>
</evidence>
<dbReference type="RefSeq" id="XP_051860802.1">
    <property type="nucleotide sequence ID" value="XM_052004842.1"/>
</dbReference>
<dbReference type="InterPro" id="IPR010512">
    <property type="entry name" value="DUF1091"/>
</dbReference>
<sequence length="178" mass="21083">MVCMKVLIFVISVQLWIYLSQGTAKFGNLKCDVLQADLISLEECRIKAINRSYNVVNVKYILKKQILEFQLNFKLLKRERGGWHPFLYDINVNMCEFFKRPYKYVVFNAIYQYGQKFTSLNHSCPYMPNMEVALMNWSLTENEVFQKFPVELGVYAAHTTWYTNKKKFLQMNGTLILE</sequence>
<proteinExistence type="predicted"/>
<keyword evidence="1" id="KW-0732">Signal</keyword>
<dbReference type="Pfam" id="PF06477">
    <property type="entry name" value="DUF1091"/>
    <property type="match status" value="1"/>
</dbReference>
<organism evidence="2 3">
    <name type="scientific">Drosophila albomicans</name>
    <name type="common">Fruit fly</name>
    <dbReference type="NCBI Taxonomy" id="7291"/>
    <lineage>
        <taxon>Eukaryota</taxon>
        <taxon>Metazoa</taxon>
        <taxon>Ecdysozoa</taxon>
        <taxon>Arthropoda</taxon>
        <taxon>Hexapoda</taxon>
        <taxon>Insecta</taxon>
        <taxon>Pterygota</taxon>
        <taxon>Neoptera</taxon>
        <taxon>Endopterygota</taxon>
        <taxon>Diptera</taxon>
        <taxon>Brachycera</taxon>
        <taxon>Muscomorpha</taxon>
        <taxon>Ephydroidea</taxon>
        <taxon>Drosophilidae</taxon>
        <taxon>Drosophila</taxon>
    </lineage>
</organism>
<evidence type="ECO:0000313" key="2">
    <source>
        <dbReference type="Proteomes" id="UP000515160"/>
    </source>
</evidence>
<dbReference type="AlphaFoldDB" id="A0A9C6WIJ1"/>
<reference evidence="3" key="1">
    <citation type="submission" date="2025-08" db="UniProtKB">
        <authorList>
            <consortium name="RefSeq"/>
        </authorList>
    </citation>
    <scope>IDENTIFICATION</scope>
    <source>
        <strain evidence="3">15112-1751.03</strain>
        <tissue evidence="3">Whole Adult</tissue>
    </source>
</reference>
<dbReference type="GeneID" id="127565589"/>
<dbReference type="SMART" id="SM00697">
    <property type="entry name" value="DM8"/>
    <property type="match status" value="1"/>
</dbReference>
<dbReference type="PANTHER" id="PTHR20898:SF0">
    <property type="entry name" value="DAEDALUS ON 3-RELATED"/>
    <property type="match status" value="1"/>
</dbReference>
<gene>
    <name evidence="3" type="primary">LOC127565589</name>
</gene>
<accession>A0A9C6WIJ1</accession>
<name>A0A9C6WIJ1_DROAB</name>
<dbReference type="OrthoDB" id="7832256at2759"/>
<feature type="chain" id="PRO_5039227368" evidence="1">
    <location>
        <begin position="23"/>
        <end position="178"/>
    </location>
</feature>
<evidence type="ECO:0000256" key="1">
    <source>
        <dbReference type="SAM" id="SignalP"/>
    </source>
</evidence>